<sequence length="125" mass="14235">MDTKARISNAERFGRRIGGMWRGFVRREHQVAGWLVARGLSAGAATVLLWGMKLALLGVLLYAMFWLALLLVIIIIAAWAAQRGAQDEEFEWPFTDLDELRKTPGYDPVLYNDVAHPDYRDEKDD</sequence>
<reference evidence="3 4" key="1">
    <citation type="submission" date="2019-01" db="EMBL/GenBank/DDBJ databases">
        <title>Whole genome shotgun sequencing of Pseudomonas spp. isolated by its ability to degrade furfural.</title>
        <authorList>
            <person name="Donoso R."/>
            <person name="Farkas C."/>
            <person name="Villegas P."/>
            <person name="Gonzales-Toro F."/>
            <person name="Guajardo-Parra M."/>
            <person name="Araya-Nail M."/>
            <person name="Morgante V."/>
            <person name="Perez-Pantoja D."/>
        </authorList>
    </citation>
    <scope>NUCLEOTIDE SEQUENCE [LARGE SCALE GENOMIC DNA]</scope>
    <source>
        <strain evidence="3 4">VN231</strain>
    </source>
</reference>
<dbReference type="Pfam" id="PF12553">
    <property type="entry name" value="DUF3742"/>
    <property type="match status" value="1"/>
</dbReference>
<evidence type="ECO:0000256" key="1">
    <source>
        <dbReference type="SAM" id="MobiDB-lite"/>
    </source>
</evidence>
<dbReference type="EMBL" id="SCFV01000010">
    <property type="protein sequence ID" value="TRO13966.1"/>
    <property type="molecule type" value="Genomic_DNA"/>
</dbReference>
<gene>
    <name evidence="3" type="ORF">EQ836_20320</name>
</gene>
<comment type="caution">
    <text evidence="3">The sequence shown here is derived from an EMBL/GenBank/DDBJ whole genome shotgun (WGS) entry which is preliminary data.</text>
</comment>
<evidence type="ECO:0000256" key="2">
    <source>
        <dbReference type="SAM" id="Phobius"/>
    </source>
</evidence>
<organism evidence="3 4">
    <name type="scientific">Ectopseudomonas mendocina</name>
    <name type="common">Pseudomonas mendocina</name>
    <dbReference type="NCBI Taxonomy" id="300"/>
    <lineage>
        <taxon>Bacteria</taxon>
        <taxon>Pseudomonadati</taxon>
        <taxon>Pseudomonadota</taxon>
        <taxon>Gammaproteobacteria</taxon>
        <taxon>Pseudomonadales</taxon>
        <taxon>Pseudomonadaceae</taxon>
        <taxon>Ectopseudomonas</taxon>
    </lineage>
</organism>
<dbReference type="RefSeq" id="WP_049298034.1">
    <property type="nucleotide sequence ID" value="NZ_SCFV01000010.1"/>
</dbReference>
<feature type="transmembrane region" description="Helical" evidence="2">
    <location>
        <begin position="56"/>
        <end position="81"/>
    </location>
</feature>
<protein>
    <submittedName>
        <fullName evidence="3">DUF3742 family protein</fullName>
    </submittedName>
</protein>
<evidence type="ECO:0000313" key="4">
    <source>
        <dbReference type="Proteomes" id="UP000317327"/>
    </source>
</evidence>
<keyword evidence="2" id="KW-1133">Transmembrane helix</keyword>
<dbReference type="AlphaFoldDB" id="A0ABD7RT48"/>
<feature type="transmembrane region" description="Helical" evidence="2">
    <location>
        <begin position="31"/>
        <end position="50"/>
    </location>
</feature>
<evidence type="ECO:0000313" key="3">
    <source>
        <dbReference type="EMBL" id="TRO13966.1"/>
    </source>
</evidence>
<keyword evidence="2" id="KW-0472">Membrane</keyword>
<dbReference type="InterPro" id="IPR022213">
    <property type="entry name" value="DUF3742"/>
</dbReference>
<proteinExistence type="predicted"/>
<accession>A0ABD7RT48</accession>
<feature type="region of interest" description="Disordered" evidence="1">
    <location>
        <begin position="102"/>
        <end position="125"/>
    </location>
</feature>
<feature type="compositionally biased region" description="Basic and acidic residues" evidence="1">
    <location>
        <begin position="115"/>
        <end position="125"/>
    </location>
</feature>
<keyword evidence="2" id="KW-0812">Transmembrane</keyword>
<dbReference type="Proteomes" id="UP000317327">
    <property type="component" value="Unassembled WGS sequence"/>
</dbReference>
<name>A0ABD7RT48_ECTME</name>